<protein>
    <submittedName>
        <fullName evidence="1">Uncharacterized protein</fullName>
    </submittedName>
</protein>
<evidence type="ECO:0000313" key="2">
    <source>
        <dbReference type="Proteomes" id="UP000593998"/>
    </source>
</evidence>
<sequence length="106" mass="11129">MSDPGLADDPVARSLASKAFAAQVVGAEMGIFDGDVLRAGLIARWERAGSPPGAFLRAALLVLDLPARIAADDSPPPEEITISREAEVAAARRAGEFLEQIALDFQ</sequence>
<dbReference type="EMBL" id="CP062789">
    <property type="protein sequence ID" value="QOK23258.1"/>
    <property type="molecule type" value="Genomic_DNA"/>
</dbReference>
<dbReference type="RefSeq" id="WP_192911413.1">
    <property type="nucleotide sequence ID" value="NZ_CP062789.1"/>
</dbReference>
<name>A0A7L9J148_9MICO</name>
<evidence type="ECO:0000313" key="1">
    <source>
        <dbReference type="EMBL" id="QOK23258.1"/>
    </source>
</evidence>
<organism evidence="1 2">
    <name type="scientific">Janibacter indicus</name>
    <dbReference type="NCBI Taxonomy" id="857417"/>
    <lineage>
        <taxon>Bacteria</taxon>
        <taxon>Bacillati</taxon>
        <taxon>Actinomycetota</taxon>
        <taxon>Actinomycetes</taxon>
        <taxon>Micrococcales</taxon>
        <taxon>Intrasporangiaceae</taxon>
        <taxon>Janibacter</taxon>
    </lineage>
</organism>
<accession>A0A7L9J148</accession>
<dbReference type="AlphaFoldDB" id="A0A7L9J148"/>
<gene>
    <name evidence="1" type="ORF">IGS73_02185</name>
</gene>
<reference evidence="1 2" key="1">
    <citation type="submission" date="2020-10" db="EMBL/GenBank/DDBJ databases">
        <title>Janibacter indicus TT2 genome sequence.</title>
        <authorList>
            <person name="Lee K."/>
            <person name="Ganzorig M."/>
        </authorList>
    </citation>
    <scope>NUCLEOTIDE SEQUENCE [LARGE SCALE GENOMIC DNA]</scope>
    <source>
        <strain evidence="1 2">TT2</strain>
    </source>
</reference>
<dbReference type="Proteomes" id="UP000593998">
    <property type="component" value="Chromosome"/>
</dbReference>
<proteinExistence type="predicted"/>